<keyword evidence="3" id="KW-1185">Reference proteome</keyword>
<dbReference type="AlphaFoldDB" id="A0A4R9K245"/>
<dbReference type="OrthoDB" id="335839at2"/>
<dbReference type="EMBL" id="RQGD01000025">
    <property type="protein sequence ID" value="TGL59196.1"/>
    <property type="molecule type" value="Genomic_DNA"/>
</dbReference>
<evidence type="ECO:0000313" key="3">
    <source>
        <dbReference type="Proteomes" id="UP000297693"/>
    </source>
</evidence>
<dbReference type="Proteomes" id="UP000297693">
    <property type="component" value="Unassembled WGS sequence"/>
</dbReference>
<dbReference type="RefSeq" id="WP_135623722.1">
    <property type="nucleotide sequence ID" value="NZ_RQGD01000025.1"/>
</dbReference>
<protein>
    <submittedName>
        <fullName evidence="2">Uncharacterized protein</fullName>
    </submittedName>
</protein>
<organism evidence="2 3">
    <name type="scientific">Leptospira ognonensis</name>
    <dbReference type="NCBI Taxonomy" id="2484945"/>
    <lineage>
        <taxon>Bacteria</taxon>
        <taxon>Pseudomonadati</taxon>
        <taxon>Spirochaetota</taxon>
        <taxon>Spirochaetia</taxon>
        <taxon>Leptospirales</taxon>
        <taxon>Leptospiraceae</taxon>
        <taxon>Leptospira</taxon>
    </lineage>
</organism>
<reference evidence="2" key="1">
    <citation type="journal article" date="2019" name="PLoS Negl. Trop. Dis.">
        <title>Revisiting the worldwide diversity of Leptospira species in the environment.</title>
        <authorList>
            <person name="Vincent A.T."/>
            <person name="Schiettekatte O."/>
            <person name="Bourhy P."/>
            <person name="Veyrier F.J."/>
            <person name="Picardeau M."/>
        </authorList>
    </citation>
    <scope>NUCLEOTIDE SEQUENCE [LARGE SCALE GENOMIC DNA]</scope>
    <source>
        <strain evidence="2">201702476</strain>
    </source>
</reference>
<gene>
    <name evidence="2" type="ORF">EHQ58_09815</name>
</gene>
<feature type="region of interest" description="Disordered" evidence="1">
    <location>
        <begin position="40"/>
        <end position="98"/>
    </location>
</feature>
<evidence type="ECO:0000256" key="1">
    <source>
        <dbReference type="SAM" id="MobiDB-lite"/>
    </source>
</evidence>
<proteinExistence type="predicted"/>
<sequence>MPDFDRIDLMNFAIYGNDYDSQWDEIRAYLKSSAAAQRELEEIKRTLPSTSSMGKRRRDPMSMGEAADPNDPEHAGRDSSSSNADHQTKSWWKKIIGD</sequence>
<name>A0A4R9K245_9LEPT</name>
<comment type="caution">
    <text evidence="2">The sequence shown here is derived from an EMBL/GenBank/DDBJ whole genome shotgun (WGS) entry which is preliminary data.</text>
</comment>
<evidence type="ECO:0000313" key="2">
    <source>
        <dbReference type="EMBL" id="TGL59196.1"/>
    </source>
</evidence>
<accession>A0A4R9K245</accession>